<gene>
    <name evidence="2" type="ORF">TRAPUB_3389</name>
</gene>
<dbReference type="EMBL" id="MNAD01001389">
    <property type="protein sequence ID" value="OJT05762.1"/>
    <property type="molecule type" value="Genomic_DNA"/>
</dbReference>
<reference evidence="2 3" key="1">
    <citation type="submission" date="2016-10" db="EMBL/GenBank/DDBJ databases">
        <title>Genome sequence of the basidiomycete white-rot fungus Trametes pubescens.</title>
        <authorList>
            <person name="Makela M.R."/>
            <person name="Granchi Z."/>
            <person name="Peng M."/>
            <person name="De Vries R.P."/>
            <person name="Grigoriev I."/>
            <person name="Riley R."/>
            <person name="Hilden K."/>
        </authorList>
    </citation>
    <scope>NUCLEOTIDE SEQUENCE [LARGE SCALE GENOMIC DNA]</scope>
    <source>
        <strain evidence="2 3">FBCC735</strain>
    </source>
</reference>
<dbReference type="Proteomes" id="UP000184267">
    <property type="component" value="Unassembled WGS sequence"/>
</dbReference>
<sequence>MPDIHAFMLDSRRSAPKLLPARPRPRHHDRRASDARVTCTTWTVSRKAACSGPLHPSAYACSQYRHAHPLPLPEWPAERSARFALQGGHPNHDHGAWTARASGAAAHTVTSQLDSDGGSGSDDTGWGFEEAEGGPLDGL</sequence>
<organism evidence="2 3">
    <name type="scientific">Trametes pubescens</name>
    <name type="common">White-rot fungus</name>
    <dbReference type="NCBI Taxonomy" id="154538"/>
    <lineage>
        <taxon>Eukaryota</taxon>
        <taxon>Fungi</taxon>
        <taxon>Dikarya</taxon>
        <taxon>Basidiomycota</taxon>
        <taxon>Agaricomycotina</taxon>
        <taxon>Agaricomycetes</taxon>
        <taxon>Polyporales</taxon>
        <taxon>Polyporaceae</taxon>
        <taxon>Trametes</taxon>
    </lineage>
</organism>
<dbReference type="AlphaFoldDB" id="A0A1M2VDT2"/>
<proteinExistence type="predicted"/>
<accession>A0A1M2VDT2</accession>
<feature type="region of interest" description="Disordered" evidence="1">
    <location>
        <begin position="12"/>
        <end position="34"/>
    </location>
</feature>
<comment type="caution">
    <text evidence="2">The sequence shown here is derived from an EMBL/GenBank/DDBJ whole genome shotgun (WGS) entry which is preliminary data.</text>
</comment>
<protein>
    <submittedName>
        <fullName evidence="2">Uncharacterized protein</fullName>
    </submittedName>
</protein>
<keyword evidence="3" id="KW-1185">Reference proteome</keyword>
<evidence type="ECO:0000313" key="3">
    <source>
        <dbReference type="Proteomes" id="UP000184267"/>
    </source>
</evidence>
<evidence type="ECO:0000313" key="2">
    <source>
        <dbReference type="EMBL" id="OJT05762.1"/>
    </source>
</evidence>
<evidence type="ECO:0000256" key="1">
    <source>
        <dbReference type="SAM" id="MobiDB-lite"/>
    </source>
</evidence>
<name>A0A1M2VDT2_TRAPU</name>
<feature type="region of interest" description="Disordered" evidence="1">
    <location>
        <begin position="102"/>
        <end position="139"/>
    </location>
</feature>